<reference evidence="3 4" key="1">
    <citation type="submission" date="2022-10" db="EMBL/GenBank/DDBJ databases">
        <title>Alteromonas sp. chi3 Genome sequencing.</title>
        <authorList>
            <person name="Park S."/>
        </authorList>
    </citation>
    <scope>NUCLEOTIDE SEQUENCE [LARGE SCALE GENOMIC DNA]</scope>
    <source>
        <strain evidence="4">chi3</strain>
    </source>
</reference>
<dbReference type="InterPro" id="IPR029010">
    <property type="entry name" value="ThuA-like"/>
</dbReference>
<comment type="caution">
    <text evidence="3">The sequence shown here is derived from an EMBL/GenBank/DDBJ whole genome shotgun (WGS) entry which is preliminary data.</text>
</comment>
<evidence type="ECO:0000256" key="1">
    <source>
        <dbReference type="SAM" id="SignalP"/>
    </source>
</evidence>
<dbReference type="EMBL" id="JAQQXP010000001">
    <property type="protein sequence ID" value="MDC8829692.1"/>
    <property type="molecule type" value="Genomic_DNA"/>
</dbReference>
<name>A0ABT5KY43_9ALTE</name>
<evidence type="ECO:0000313" key="4">
    <source>
        <dbReference type="Proteomes" id="UP001218788"/>
    </source>
</evidence>
<dbReference type="PANTHER" id="PTHR40469">
    <property type="entry name" value="SECRETED GLYCOSYL HYDROLASE"/>
    <property type="match status" value="1"/>
</dbReference>
<keyword evidence="4" id="KW-1185">Reference proteome</keyword>
<keyword evidence="1" id="KW-0732">Signal</keyword>
<organism evidence="3 4">
    <name type="scientific">Alteromonas gilva</name>
    <dbReference type="NCBI Taxonomy" id="2987522"/>
    <lineage>
        <taxon>Bacteria</taxon>
        <taxon>Pseudomonadati</taxon>
        <taxon>Pseudomonadota</taxon>
        <taxon>Gammaproteobacteria</taxon>
        <taxon>Alteromonadales</taxon>
        <taxon>Alteromonadaceae</taxon>
        <taxon>Alteromonas/Salinimonas group</taxon>
        <taxon>Alteromonas</taxon>
    </lineage>
</organism>
<dbReference type="Proteomes" id="UP001218788">
    <property type="component" value="Unassembled WGS sequence"/>
</dbReference>
<evidence type="ECO:0000313" key="3">
    <source>
        <dbReference type="EMBL" id="MDC8829692.1"/>
    </source>
</evidence>
<protein>
    <submittedName>
        <fullName evidence="3">ThuA domain-containing protein</fullName>
    </submittedName>
</protein>
<evidence type="ECO:0000259" key="2">
    <source>
        <dbReference type="Pfam" id="PF06283"/>
    </source>
</evidence>
<dbReference type="RefSeq" id="WP_273638205.1">
    <property type="nucleotide sequence ID" value="NZ_JAQQXP010000001.1"/>
</dbReference>
<dbReference type="Gene3D" id="3.40.50.880">
    <property type="match status" value="1"/>
</dbReference>
<gene>
    <name evidence="3" type="ORF">OIK42_02840</name>
</gene>
<sequence>MKTFKALSNIAVTTLLVSGSFFCNNLFAQDKPITNCALRNAPFSVSLPAYDIMTRPAARELTEQYYPGLFATLPAWLLSDTVPSLATILTLEQLIARMDPAKPGIDKLDAALKKLPVTTDDQTARCARFDAEPQLFTVGNEPVQVLVFQKINGYDHGRSVTAATEAFKRLAKDMGYGVTVTAHGGAFVASNLAQFDVVVWNNVSGDTLTLSQRKAFEDYMHNGGGFLGVHASGGDSVYYWDWYRDSLLGAQFIGHPMEPQFQTAELTTHINDGRVGASLPQTWSLKDEWYSFASEPQIDNVEYVLSIDESSYTPGNLAMGDTHPIAWKHCVRQGRAMYTAIGHREEVYANKENMQLLKDALQWTAGQGVAQCKE</sequence>
<feature type="chain" id="PRO_5047255793" evidence="1">
    <location>
        <begin position="29"/>
        <end position="374"/>
    </location>
</feature>
<dbReference type="Pfam" id="PF06283">
    <property type="entry name" value="ThuA"/>
    <property type="match status" value="1"/>
</dbReference>
<dbReference type="InterPro" id="IPR029062">
    <property type="entry name" value="Class_I_gatase-like"/>
</dbReference>
<feature type="signal peptide" evidence="1">
    <location>
        <begin position="1"/>
        <end position="28"/>
    </location>
</feature>
<dbReference type="SUPFAM" id="SSF52317">
    <property type="entry name" value="Class I glutamine amidotransferase-like"/>
    <property type="match status" value="1"/>
</dbReference>
<accession>A0ABT5KY43</accession>
<proteinExistence type="predicted"/>
<feature type="domain" description="ThuA-like" evidence="2">
    <location>
        <begin position="144"/>
        <end position="364"/>
    </location>
</feature>
<dbReference type="PANTHER" id="PTHR40469:SF2">
    <property type="entry name" value="GALACTOSE-BINDING DOMAIN-LIKE SUPERFAMILY PROTEIN"/>
    <property type="match status" value="1"/>
</dbReference>